<dbReference type="Gene3D" id="3.40.630.30">
    <property type="match status" value="1"/>
</dbReference>
<accession>A0A7T7XNS3</accession>
<dbReference type="KEGG" id="bhc:JFL75_01690"/>
<protein>
    <submittedName>
        <fullName evidence="2">GNAT family N-acetyltransferase</fullName>
    </submittedName>
</protein>
<sequence>MDNLRRWKRMRREKDPGLEAFLRDHEPYCVSACGRLLREGGRNHIWGRYNDAGTIEALLMHSRRSLFPVSWGTGPKPEFLDRFLNRYSIHAVQGLAADVAVLDRILAGKGLPLAEGIDYDLMALDGVPAAPERTGGPVLRGPAAGDMDSLYELQAAYEKEEVLPKGAEFNPAACRRSVERIAAEEEILVAELGGRLIGKINTNARSFTRYQIGGVYVLPEFRGRGIATSMAAAFARELCSKGWGLSLFVKKSNIPARTVYDRIGFKTIADFRISYY</sequence>
<dbReference type="EMBL" id="CP067089">
    <property type="protein sequence ID" value="QQO09657.1"/>
    <property type="molecule type" value="Genomic_DNA"/>
</dbReference>
<reference evidence="2" key="1">
    <citation type="submission" date="2021-01" db="EMBL/GenBank/DDBJ databases">
        <title>Description of Breznakiella homolactica.</title>
        <authorList>
            <person name="Song Y."/>
            <person name="Brune A."/>
        </authorList>
    </citation>
    <scope>NUCLEOTIDE SEQUENCE</scope>
    <source>
        <strain evidence="2">RmG30</strain>
    </source>
</reference>
<name>A0A7T7XNS3_9SPIR</name>
<keyword evidence="3" id="KW-1185">Reference proteome</keyword>
<feature type="domain" description="N-acetyltransferase" evidence="1">
    <location>
        <begin position="137"/>
        <end position="276"/>
    </location>
</feature>
<dbReference type="PROSITE" id="PS51186">
    <property type="entry name" value="GNAT"/>
    <property type="match status" value="1"/>
</dbReference>
<dbReference type="GO" id="GO:0016747">
    <property type="term" value="F:acyltransferase activity, transferring groups other than amino-acyl groups"/>
    <property type="evidence" value="ECO:0007669"/>
    <property type="project" value="InterPro"/>
</dbReference>
<evidence type="ECO:0000313" key="3">
    <source>
        <dbReference type="Proteomes" id="UP000595917"/>
    </source>
</evidence>
<dbReference type="Proteomes" id="UP000595917">
    <property type="component" value="Chromosome"/>
</dbReference>
<organism evidence="2 3">
    <name type="scientific">Breznakiella homolactica</name>
    <dbReference type="NCBI Taxonomy" id="2798577"/>
    <lineage>
        <taxon>Bacteria</taxon>
        <taxon>Pseudomonadati</taxon>
        <taxon>Spirochaetota</taxon>
        <taxon>Spirochaetia</taxon>
        <taxon>Spirochaetales</taxon>
        <taxon>Breznakiellaceae</taxon>
        <taxon>Breznakiella</taxon>
    </lineage>
</organism>
<dbReference type="Pfam" id="PF00583">
    <property type="entry name" value="Acetyltransf_1"/>
    <property type="match status" value="1"/>
</dbReference>
<dbReference type="AlphaFoldDB" id="A0A7T7XNS3"/>
<dbReference type="InterPro" id="IPR016181">
    <property type="entry name" value="Acyl_CoA_acyltransferase"/>
</dbReference>
<evidence type="ECO:0000313" key="2">
    <source>
        <dbReference type="EMBL" id="QQO09657.1"/>
    </source>
</evidence>
<dbReference type="InterPro" id="IPR000182">
    <property type="entry name" value="GNAT_dom"/>
</dbReference>
<evidence type="ECO:0000259" key="1">
    <source>
        <dbReference type="PROSITE" id="PS51186"/>
    </source>
</evidence>
<gene>
    <name evidence="2" type="ORF">JFL75_01690</name>
</gene>
<proteinExistence type="predicted"/>
<dbReference type="CDD" id="cd04301">
    <property type="entry name" value="NAT_SF"/>
    <property type="match status" value="1"/>
</dbReference>
<dbReference type="RefSeq" id="WP_215626960.1">
    <property type="nucleotide sequence ID" value="NZ_CP067089.2"/>
</dbReference>
<dbReference type="SUPFAM" id="SSF55729">
    <property type="entry name" value="Acyl-CoA N-acyltransferases (Nat)"/>
    <property type="match status" value="1"/>
</dbReference>